<accession>A0A0E9N1J3</accession>
<dbReference type="AlphaFoldDB" id="A0A0E9N1J3"/>
<protein>
    <submittedName>
        <fullName evidence="1">Uncharacterized protein</fullName>
    </submittedName>
</protein>
<keyword evidence="2" id="KW-1185">Reference proteome</keyword>
<gene>
    <name evidence="1" type="ORF">FPE01S_02_03190</name>
</gene>
<name>A0A0E9N1J3_9BACT</name>
<evidence type="ECO:0000313" key="1">
    <source>
        <dbReference type="EMBL" id="GAO43215.1"/>
    </source>
</evidence>
<dbReference type="EMBL" id="BBWV01000002">
    <property type="protein sequence ID" value="GAO43215.1"/>
    <property type="molecule type" value="Genomic_DNA"/>
</dbReference>
<reference evidence="1 2" key="1">
    <citation type="submission" date="2015-04" db="EMBL/GenBank/DDBJ databases">
        <title>Whole genome shotgun sequence of Flavihumibacter petaseus NBRC 106054.</title>
        <authorList>
            <person name="Miyazawa S."/>
            <person name="Hosoyama A."/>
            <person name="Hashimoto M."/>
            <person name="Noguchi M."/>
            <person name="Tsuchikane K."/>
            <person name="Ohji S."/>
            <person name="Yamazoe A."/>
            <person name="Ichikawa N."/>
            <person name="Kimura A."/>
            <person name="Fujita N."/>
        </authorList>
    </citation>
    <scope>NUCLEOTIDE SEQUENCE [LARGE SCALE GENOMIC DNA]</scope>
    <source>
        <strain evidence="1 2">NBRC 106054</strain>
    </source>
</reference>
<comment type="caution">
    <text evidence="1">The sequence shown here is derived from an EMBL/GenBank/DDBJ whole genome shotgun (WGS) entry which is preliminary data.</text>
</comment>
<proteinExistence type="predicted"/>
<sequence length="122" mass="13897">MDSTIDIGDNQTIESRRDVYQNINGGENYFFLNYNADNVLTEVEVHWGVDIFVKEVALNFKSHIQDNVNALKKLTDNFKEIEPGNYLFSDLKLTIADAESCGGDGHELRYFYASTDIAHLNE</sequence>
<organism evidence="1 2">
    <name type="scientific">Flavihumibacter petaseus NBRC 106054</name>
    <dbReference type="NCBI Taxonomy" id="1220578"/>
    <lineage>
        <taxon>Bacteria</taxon>
        <taxon>Pseudomonadati</taxon>
        <taxon>Bacteroidota</taxon>
        <taxon>Chitinophagia</taxon>
        <taxon>Chitinophagales</taxon>
        <taxon>Chitinophagaceae</taxon>
        <taxon>Flavihumibacter</taxon>
    </lineage>
</organism>
<dbReference type="Proteomes" id="UP000033121">
    <property type="component" value="Unassembled WGS sequence"/>
</dbReference>
<evidence type="ECO:0000313" key="2">
    <source>
        <dbReference type="Proteomes" id="UP000033121"/>
    </source>
</evidence>